<dbReference type="HOGENOM" id="CLU_068226_1_2_6"/>
<dbReference type="eggNOG" id="COG1943">
    <property type="taxonomic scope" value="Bacteria"/>
</dbReference>
<dbReference type="KEGG" id="adi:B5T_02600"/>
<dbReference type="GO" id="GO:0004803">
    <property type="term" value="F:transposase activity"/>
    <property type="evidence" value="ECO:0007669"/>
    <property type="project" value="InterPro"/>
</dbReference>
<accession>K0CEW8</accession>
<feature type="compositionally biased region" description="Basic residues" evidence="1">
    <location>
        <begin position="217"/>
        <end position="229"/>
    </location>
</feature>
<protein>
    <submittedName>
        <fullName evidence="3">Transposase-like protein</fullName>
    </submittedName>
</protein>
<feature type="region of interest" description="Disordered" evidence="1">
    <location>
        <begin position="201"/>
        <end position="229"/>
    </location>
</feature>
<dbReference type="PANTHER" id="PTHR34322">
    <property type="entry name" value="TRANSPOSASE, Y1_TNP DOMAIN-CONTAINING"/>
    <property type="match status" value="1"/>
</dbReference>
<name>K0CEW8_ALCDB</name>
<dbReference type="SUPFAM" id="SSF143422">
    <property type="entry name" value="Transposase IS200-like"/>
    <property type="match status" value="1"/>
</dbReference>
<dbReference type="EMBL" id="CP003466">
    <property type="protein sequence ID" value="AFT70870.1"/>
    <property type="molecule type" value="Genomic_DNA"/>
</dbReference>
<dbReference type="AlphaFoldDB" id="K0CEW8"/>
<proteinExistence type="predicted"/>
<dbReference type="PATRIC" id="fig|930169.3.peg.2567"/>
<keyword evidence="4" id="KW-1185">Reference proteome</keyword>
<dbReference type="GO" id="GO:0006313">
    <property type="term" value="P:DNA transposition"/>
    <property type="evidence" value="ECO:0007669"/>
    <property type="project" value="InterPro"/>
</dbReference>
<evidence type="ECO:0000313" key="4">
    <source>
        <dbReference type="Proteomes" id="UP000006286"/>
    </source>
</evidence>
<evidence type="ECO:0000256" key="1">
    <source>
        <dbReference type="SAM" id="MobiDB-lite"/>
    </source>
</evidence>
<dbReference type="InterPro" id="IPR002686">
    <property type="entry name" value="Transposase_17"/>
</dbReference>
<sequence>MQRARTGERIFREVEEFHKYLLDVQDLRTKLGVRVYAWCLLSDQVNLLLDPMGDPQRISEFMKSLSVRTVRRHNRIAKRNGRLWDGRYRSSPVQWGPWSLSSMRYIETLPLSMAGVEHIDHYDWSSHVIRMGFVAGYPLDDHPDYLALHSDETERQKLYRRLLAREMGDAEWCRIHNAIHRSQLTGDERFVDQVEKATGVRLASRGPGRPKGSVSRTPRRRKARRRRRR</sequence>
<dbReference type="STRING" id="930169.B5T_02600"/>
<dbReference type="RefSeq" id="WP_014994941.1">
    <property type="nucleotide sequence ID" value="NC_018691.1"/>
</dbReference>
<dbReference type="SMART" id="SM01321">
    <property type="entry name" value="Y1_Tnp"/>
    <property type="match status" value="1"/>
</dbReference>
<evidence type="ECO:0000313" key="3">
    <source>
        <dbReference type="EMBL" id="AFT70870.1"/>
    </source>
</evidence>
<dbReference type="GO" id="GO:0003677">
    <property type="term" value="F:DNA binding"/>
    <property type="evidence" value="ECO:0007669"/>
    <property type="project" value="InterPro"/>
</dbReference>
<organism evidence="3 4">
    <name type="scientific">Alcanivorax dieselolei (strain DSM 16502 / CGMCC 1.3690 / MCCC 1A00001 / B-5)</name>
    <name type="common">Alloalcanivorax dieselolei</name>
    <dbReference type="NCBI Taxonomy" id="930169"/>
    <lineage>
        <taxon>Bacteria</taxon>
        <taxon>Pseudomonadati</taxon>
        <taxon>Pseudomonadota</taxon>
        <taxon>Gammaproteobacteria</taxon>
        <taxon>Oceanospirillales</taxon>
        <taxon>Alcanivoracaceae</taxon>
        <taxon>Alloalcanivorax</taxon>
    </lineage>
</organism>
<evidence type="ECO:0000259" key="2">
    <source>
        <dbReference type="SMART" id="SM01321"/>
    </source>
</evidence>
<reference evidence="3 4" key="1">
    <citation type="journal article" date="2012" name="J. Bacteriol.">
        <title>Complete genome sequence of Alcanivorax dieselolei type strain B5.</title>
        <authorList>
            <person name="Lai Q."/>
            <person name="Li W."/>
            <person name="Shao Z."/>
        </authorList>
    </citation>
    <scope>NUCLEOTIDE SEQUENCE [LARGE SCALE GENOMIC DNA]</scope>
    <source>
        <strain evidence="4">DSM 16502 / CGMCC 1.3690 / B-5</strain>
    </source>
</reference>
<feature type="domain" description="Transposase IS200-like" evidence="2">
    <location>
        <begin position="5"/>
        <end position="109"/>
    </location>
</feature>
<dbReference type="InterPro" id="IPR036515">
    <property type="entry name" value="Transposase_17_sf"/>
</dbReference>
<dbReference type="Proteomes" id="UP000006286">
    <property type="component" value="Chromosome"/>
</dbReference>
<dbReference type="PANTHER" id="PTHR34322:SF2">
    <property type="entry name" value="TRANSPOSASE IS200-LIKE DOMAIN-CONTAINING PROTEIN"/>
    <property type="match status" value="1"/>
</dbReference>
<gene>
    <name evidence="3" type="ordered locus">B5T_02600</name>
</gene>
<dbReference type="Gene3D" id="3.30.70.1290">
    <property type="entry name" value="Transposase IS200-like"/>
    <property type="match status" value="1"/>
</dbReference>